<protein>
    <submittedName>
        <fullName evidence="9">ABC transporter permease subunit</fullName>
    </submittedName>
</protein>
<keyword evidence="4 7" id="KW-0812">Transmembrane</keyword>
<comment type="subcellular location">
    <subcellularLocation>
        <location evidence="1 7">Cell membrane</location>
        <topology evidence="1 7">Multi-pass membrane protein</topology>
    </subcellularLocation>
</comment>
<dbReference type="Gene3D" id="1.10.3720.10">
    <property type="entry name" value="MetI-like"/>
    <property type="match status" value="1"/>
</dbReference>
<feature type="transmembrane region" description="Helical" evidence="7">
    <location>
        <begin position="261"/>
        <end position="282"/>
    </location>
</feature>
<evidence type="ECO:0000256" key="7">
    <source>
        <dbReference type="RuleBase" id="RU363032"/>
    </source>
</evidence>
<sequence>MSSPISRRLGRGAEAAASRTGGKVGRRLALGAVALFLSTLIFWVPFYFVIINSLKDQTQSADLSMAWPTSFHFIANYKAVLTASEHMLVRAFLNSALLTVLSIGILVLVAAMAGFVLQRREGGRASSLINFLVLAGLMIPPAIVPTIWVLDGIHLFKTLAGITLVEVSLHFPFAAILYKAFVASLPREIDESAMIDGCGGGRLFASIIFPLLKPVTSTIIVLTSINVFNDFVNPLYFFPGAANATVQLTLYNFMSRFTTSWNLLFADIVLISIPMLILFVFFNKKIVAGMTAGAVKG</sequence>
<comment type="caution">
    <text evidence="9">The sequence shown here is derived from an EMBL/GenBank/DDBJ whole genome shotgun (WGS) entry which is preliminary data.</text>
</comment>
<dbReference type="SUPFAM" id="SSF161098">
    <property type="entry name" value="MetI-like"/>
    <property type="match status" value="1"/>
</dbReference>
<gene>
    <name evidence="9" type="ORF">GT019_12525</name>
</gene>
<proteinExistence type="inferred from homology"/>
<dbReference type="PROSITE" id="PS50928">
    <property type="entry name" value="ABC_TM1"/>
    <property type="match status" value="1"/>
</dbReference>
<dbReference type="PANTHER" id="PTHR43744">
    <property type="entry name" value="ABC TRANSPORTER PERMEASE PROTEIN MG189-RELATED-RELATED"/>
    <property type="match status" value="1"/>
</dbReference>
<dbReference type="PANTHER" id="PTHR43744:SF8">
    <property type="entry name" value="SN-GLYCEROL-3-PHOSPHATE TRANSPORT SYSTEM PERMEASE PROTEIN UGPE"/>
    <property type="match status" value="1"/>
</dbReference>
<keyword evidence="2 7" id="KW-0813">Transport</keyword>
<evidence type="ECO:0000259" key="8">
    <source>
        <dbReference type="PROSITE" id="PS50928"/>
    </source>
</evidence>
<dbReference type="CDD" id="cd06261">
    <property type="entry name" value="TM_PBP2"/>
    <property type="match status" value="1"/>
</dbReference>
<evidence type="ECO:0000256" key="5">
    <source>
        <dbReference type="ARBA" id="ARBA00022989"/>
    </source>
</evidence>
<feature type="transmembrane region" description="Helical" evidence="7">
    <location>
        <begin position="28"/>
        <end position="50"/>
    </location>
</feature>
<dbReference type="EMBL" id="JAAAMV010000008">
    <property type="protein sequence ID" value="NBD24700.1"/>
    <property type="molecule type" value="Genomic_DNA"/>
</dbReference>
<dbReference type="InterPro" id="IPR035906">
    <property type="entry name" value="MetI-like_sf"/>
</dbReference>
<evidence type="ECO:0000256" key="3">
    <source>
        <dbReference type="ARBA" id="ARBA00022475"/>
    </source>
</evidence>
<feature type="domain" description="ABC transmembrane type-1" evidence="8">
    <location>
        <begin position="92"/>
        <end position="282"/>
    </location>
</feature>
<keyword evidence="6 7" id="KW-0472">Membrane</keyword>
<evidence type="ECO:0000256" key="2">
    <source>
        <dbReference type="ARBA" id="ARBA00022448"/>
    </source>
</evidence>
<reference evidence="9 10" key="1">
    <citation type="submission" date="2020-01" db="EMBL/GenBank/DDBJ databases">
        <title>Paenibacillus soybeanensis sp. nov. isolated from the nodules of soybean (Glycine max(L.) Merr).</title>
        <authorList>
            <person name="Wang H."/>
        </authorList>
    </citation>
    <scope>NUCLEOTIDE SEQUENCE [LARGE SCALE GENOMIC DNA]</scope>
    <source>
        <strain evidence="9 10">T1</strain>
    </source>
</reference>
<evidence type="ECO:0000313" key="10">
    <source>
        <dbReference type="Proteomes" id="UP000665561"/>
    </source>
</evidence>
<feature type="transmembrane region" description="Helical" evidence="7">
    <location>
        <begin position="129"/>
        <end position="150"/>
    </location>
</feature>
<accession>A0ABW9XQ04</accession>
<feature type="transmembrane region" description="Helical" evidence="7">
    <location>
        <begin position="203"/>
        <end position="228"/>
    </location>
</feature>
<dbReference type="Pfam" id="PF00528">
    <property type="entry name" value="BPD_transp_1"/>
    <property type="match status" value="1"/>
</dbReference>
<comment type="similarity">
    <text evidence="7">Belongs to the binding-protein-dependent transport system permease family.</text>
</comment>
<dbReference type="Proteomes" id="UP000665561">
    <property type="component" value="Unassembled WGS sequence"/>
</dbReference>
<dbReference type="InterPro" id="IPR000515">
    <property type="entry name" value="MetI-like"/>
</dbReference>
<keyword evidence="5 7" id="KW-1133">Transmembrane helix</keyword>
<organism evidence="9 10">
    <name type="scientific">Paenibacillus glycinis</name>
    <dbReference type="NCBI Taxonomy" id="2697035"/>
    <lineage>
        <taxon>Bacteria</taxon>
        <taxon>Bacillati</taxon>
        <taxon>Bacillota</taxon>
        <taxon>Bacilli</taxon>
        <taxon>Bacillales</taxon>
        <taxon>Paenibacillaceae</taxon>
        <taxon>Paenibacillus</taxon>
    </lineage>
</organism>
<feature type="transmembrane region" description="Helical" evidence="7">
    <location>
        <begin position="162"/>
        <end position="182"/>
    </location>
</feature>
<evidence type="ECO:0000256" key="4">
    <source>
        <dbReference type="ARBA" id="ARBA00022692"/>
    </source>
</evidence>
<keyword evidence="10" id="KW-1185">Reference proteome</keyword>
<evidence type="ECO:0000256" key="1">
    <source>
        <dbReference type="ARBA" id="ARBA00004651"/>
    </source>
</evidence>
<feature type="transmembrane region" description="Helical" evidence="7">
    <location>
        <begin position="96"/>
        <end position="117"/>
    </location>
</feature>
<evidence type="ECO:0000256" key="6">
    <source>
        <dbReference type="ARBA" id="ARBA00023136"/>
    </source>
</evidence>
<evidence type="ECO:0000313" key="9">
    <source>
        <dbReference type="EMBL" id="NBD24700.1"/>
    </source>
</evidence>
<name>A0ABW9XQ04_9BACL</name>
<keyword evidence="3" id="KW-1003">Cell membrane</keyword>